<feature type="transmembrane region" description="Helical" evidence="1">
    <location>
        <begin position="159"/>
        <end position="176"/>
    </location>
</feature>
<dbReference type="PANTHER" id="PTHR22911">
    <property type="entry name" value="ACYL-MALONYL CONDENSING ENZYME-RELATED"/>
    <property type="match status" value="1"/>
</dbReference>
<name>Q0G3H6_9HYPH</name>
<feature type="transmembrane region" description="Helical" evidence="1">
    <location>
        <begin position="12"/>
        <end position="32"/>
    </location>
</feature>
<dbReference type="SUPFAM" id="SSF103481">
    <property type="entry name" value="Multidrug resistance efflux transporter EmrE"/>
    <property type="match status" value="2"/>
</dbReference>
<evidence type="ECO:0008006" key="4">
    <source>
        <dbReference type="Google" id="ProtNLM"/>
    </source>
</evidence>
<dbReference type="eggNOG" id="COG0697">
    <property type="taxonomic scope" value="Bacteria"/>
</dbReference>
<keyword evidence="1" id="KW-0472">Membrane</keyword>
<organism evidence="2 3">
    <name type="scientific">Fulvimarina pelagi HTCC2506</name>
    <dbReference type="NCBI Taxonomy" id="314231"/>
    <lineage>
        <taxon>Bacteria</taxon>
        <taxon>Pseudomonadati</taxon>
        <taxon>Pseudomonadota</taxon>
        <taxon>Alphaproteobacteria</taxon>
        <taxon>Hyphomicrobiales</taxon>
        <taxon>Aurantimonadaceae</taxon>
        <taxon>Fulvimarina</taxon>
    </lineage>
</organism>
<accession>Q0G3H6</accession>
<reference evidence="2 3" key="1">
    <citation type="journal article" date="2010" name="J. Bacteriol.">
        <title>Genome sequence of Fulvimarina pelagi HTCC2506T, a Mn(II)-oxidizing alphaproteobacterium possessing an aerobic anoxygenic photosynthetic gene cluster and Xanthorhodopsin.</title>
        <authorList>
            <person name="Kang I."/>
            <person name="Oh H.M."/>
            <person name="Lim S.I."/>
            <person name="Ferriera S."/>
            <person name="Giovannoni S.J."/>
            <person name="Cho J.C."/>
        </authorList>
    </citation>
    <scope>NUCLEOTIDE SEQUENCE [LARGE SCALE GENOMIC DNA]</scope>
    <source>
        <strain evidence="2 3">HTCC2506</strain>
    </source>
</reference>
<dbReference type="EMBL" id="AATP01000002">
    <property type="protein sequence ID" value="EAU41855.1"/>
    <property type="molecule type" value="Genomic_DNA"/>
</dbReference>
<dbReference type="InterPro" id="IPR037185">
    <property type="entry name" value="EmrE-like"/>
</dbReference>
<evidence type="ECO:0000313" key="3">
    <source>
        <dbReference type="Proteomes" id="UP000004310"/>
    </source>
</evidence>
<dbReference type="STRING" id="217511.GCA_001463845_02790"/>
<dbReference type="RefSeq" id="WP_007068228.1">
    <property type="nucleotide sequence ID" value="NZ_DS022272.1"/>
</dbReference>
<keyword evidence="1" id="KW-0812">Transmembrane</keyword>
<feature type="transmembrane region" description="Helical" evidence="1">
    <location>
        <begin position="218"/>
        <end position="242"/>
    </location>
</feature>
<gene>
    <name evidence="2" type="ORF">FP2506_15519</name>
</gene>
<evidence type="ECO:0000256" key="1">
    <source>
        <dbReference type="SAM" id="Phobius"/>
    </source>
</evidence>
<feature type="transmembrane region" description="Helical" evidence="1">
    <location>
        <begin position="44"/>
        <end position="63"/>
    </location>
</feature>
<dbReference type="AlphaFoldDB" id="Q0G3H6"/>
<keyword evidence="1" id="KW-1133">Transmembrane helix</keyword>
<dbReference type="GO" id="GO:0016020">
    <property type="term" value="C:membrane"/>
    <property type="evidence" value="ECO:0007669"/>
    <property type="project" value="TreeGrafter"/>
</dbReference>
<dbReference type="Proteomes" id="UP000004310">
    <property type="component" value="Unassembled WGS sequence"/>
</dbReference>
<comment type="caution">
    <text evidence="2">The sequence shown here is derived from an EMBL/GenBank/DDBJ whole genome shotgun (WGS) entry which is preliminary data.</text>
</comment>
<sequence length="307" mass="31783">MADLKGDAGRRTALIASLIVVGTGALWGFYWYPVRRLDALGLSGAWGSLAIVASAAVLLLPLAVMRRERLARAGFPALASIAIGGAAFAFYSVGFVYGRVAIIILLFFLTPVWSTLIGRFVMGWPITGLRIAAIGVGLAGLGVMLGAEGEIPIPRGTGEWLALVSGILWSISTTGMRANAPLGPAESAFVFAFGASVGALLLAPTLEPFPTGIGGDKFVVAFGWAVFAGALWWGLSMAALIWAASRLEPARVGILLMAEVLIGALSAAWLAGEALGTLELAGGALVLIAGILEIWPSKEEPQPSSVR</sequence>
<feature type="transmembrane region" description="Helical" evidence="1">
    <location>
        <begin position="75"/>
        <end position="94"/>
    </location>
</feature>
<dbReference type="HOGENOM" id="CLU_055252_0_0_5"/>
<evidence type="ECO:0000313" key="2">
    <source>
        <dbReference type="EMBL" id="EAU41855.1"/>
    </source>
</evidence>
<protein>
    <recommendedName>
        <fullName evidence="4">Transmembrane protein</fullName>
    </recommendedName>
</protein>
<keyword evidence="3" id="KW-1185">Reference proteome</keyword>
<feature type="transmembrane region" description="Helical" evidence="1">
    <location>
        <begin position="188"/>
        <end position="206"/>
    </location>
</feature>
<feature type="transmembrane region" description="Helical" evidence="1">
    <location>
        <begin position="254"/>
        <end position="272"/>
    </location>
</feature>
<proteinExistence type="predicted"/>
<feature type="transmembrane region" description="Helical" evidence="1">
    <location>
        <begin position="128"/>
        <end position="147"/>
    </location>
</feature>
<feature type="transmembrane region" description="Helical" evidence="1">
    <location>
        <begin position="100"/>
        <end position="121"/>
    </location>
</feature>